<dbReference type="EC" id="1.5.1.3" evidence="3 8"/>
<dbReference type="FunFam" id="3.40.430.10:FF:000001">
    <property type="entry name" value="Dihydrofolate reductase"/>
    <property type="match status" value="1"/>
</dbReference>
<dbReference type="PRINTS" id="PR00070">
    <property type="entry name" value="DHFR"/>
</dbReference>
<evidence type="ECO:0000256" key="8">
    <source>
        <dbReference type="PIRNR" id="PIRNR000194"/>
    </source>
</evidence>
<gene>
    <name evidence="11" type="ORF">FW778_10555</name>
</gene>
<dbReference type="SUPFAM" id="SSF53597">
    <property type="entry name" value="Dihydrofolate reductase-like"/>
    <property type="match status" value="1"/>
</dbReference>
<evidence type="ECO:0000256" key="5">
    <source>
        <dbReference type="ARBA" id="ARBA00022857"/>
    </source>
</evidence>
<evidence type="ECO:0000256" key="6">
    <source>
        <dbReference type="ARBA" id="ARBA00023002"/>
    </source>
</evidence>
<feature type="domain" description="DHFR" evidence="10">
    <location>
        <begin position="9"/>
        <end position="169"/>
    </location>
</feature>
<evidence type="ECO:0000313" key="12">
    <source>
        <dbReference type="Proteomes" id="UP000326903"/>
    </source>
</evidence>
<evidence type="ECO:0000256" key="1">
    <source>
        <dbReference type="ARBA" id="ARBA00004903"/>
    </source>
</evidence>
<dbReference type="GO" id="GO:0046452">
    <property type="term" value="P:dihydrofolate metabolic process"/>
    <property type="evidence" value="ECO:0007669"/>
    <property type="project" value="TreeGrafter"/>
</dbReference>
<evidence type="ECO:0000256" key="3">
    <source>
        <dbReference type="ARBA" id="ARBA00012856"/>
    </source>
</evidence>
<dbReference type="EMBL" id="VYQF01000002">
    <property type="protein sequence ID" value="KAA9039263.1"/>
    <property type="molecule type" value="Genomic_DNA"/>
</dbReference>
<comment type="function">
    <text evidence="7 8">Key enzyme in folate metabolism. Catalyzes an essential reaction for de novo glycine and purine synthesis, and for DNA precursor synthesis.</text>
</comment>
<dbReference type="Pfam" id="PF00186">
    <property type="entry name" value="DHFR_1"/>
    <property type="match status" value="1"/>
</dbReference>
<reference evidence="11 12" key="1">
    <citation type="submission" date="2019-09" db="EMBL/GenBank/DDBJ databases">
        <title>Draft genome sequence of Ginsengibacter sp. BR5-29.</title>
        <authorList>
            <person name="Im W.-T."/>
        </authorList>
    </citation>
    <scope>NUCLEOTIDE SEQUENCE [LARGE SCALE GENOMIC DNA]</scope>
    <source>
        <strain evidence="11 12">BR5-29</strain>
    </source>
</reference>
<keyword evidence="12" id="KW-1185">Reference proteome</keyword>
<comment type="caution">
    <text evidence="11">The sequence shown here is derived from an EMBL/GenBank/DDBJ whole genome shotgun (WGS) entry which is preliminary data.</text>
</comment>
<dbReference type="GO" id="GO:0046655">
    <property type="term" value="P:folic acid metabolic process"/>
    <property type="evidence" value="ECO:0007669"/>
    <property type="project" value="TreeGrafter"/>
</dbReference>
<keyword evidence="4 8" id="KW-0554">One-carbon metabolism</keyword>
<evidence type="ECO:0000313" key="11">
    <source>
        <dbReference type="EMBL" id="KAA9039263.1"/>
    </source>
</evidence>
<dbReference type="GO" id="GO:0005829">
    <property type="term" value="C:cytosol"/>
    <property type="evidence" value="ECO:0007669"/>
    <property type="project" value="TreeGrafter"/>
</dbReference>
<dbReference type="AlphaFoldDB" id="A0A5J5IHV6"/>
<dbReference type="InterPro" id="IPR017925">
    <property type="entry name" value="DHFR_CS"/>
</dbReference>
<sequence>MKNNSEKVFLAHIVAASENNVIGANGDMPWHLPNDFKYFKNKTWGMPVIMGRKSYEALKESLPGRINIVITKKTDFHPKDALVFNNIEDAITKAKESDAKEIFIIGGGEIFKQTIDIVSRIYLTRVHATIEGDTYYPEINKNIWKLVSAQSFPADDKNNYPYTFEVWEKNIDAS</sequence>
<dbReference type="RefSeq" id="WP_150414672.1">
    <property type="nucleotide sequence ID" value="NZ_VYQF01000002.1"/>
</dbReference>
<evidence type="ECO:0000256" key="2">
    <source>
        <dbReference type="ARBA" id="ARBA00009539"/>
    </source>
</evidence>
<evidence type="ECO:0000256" key="9">
    <source>
        <dbReference type="RuleBase" id="RU004474"/>
    </source>
</evidence>
<proteinExistence type="inferred from homology"/>
<dbReference type="Proteomes" id="UP000326903">
    <property type="component" value="Unassembled WGS sequence"/>
</dbReference>
<dbReference type="InterPro" id="IPR001796">
    <property type="entry name" value="DHFR_dom"/>
</dbReference>
<protein>
    <recommendedName>
        <fullName evidence="3 8">Dihydrofolate reductase</fullName>
        <ecNumber evidence="3 8">1.5.1.3</ecNumber>
    </recommendedName>
</protein>
<dbReference type="PANTHER" id="PTHR48069">
    <property type="entry name" value="DIHYDROFOLATE REDUCTASE"/>
    <property type="match status" value="1"/>
</dbReference>
<evidence type="ECO:0000256" key="7">
    <source>
        <dbReference type="ARBA" id="ARBA00025067"/>
    </source>
</evidence>
<accession>A0A5J5IHV6</accession>
<keyword evidence="6 8" id="KW-0560">Oxidoreductase</keyword>
<dbReference type="PROSITE" id="PS00075">
    <property type="entry name" value="DHFR_1"/>
    <property type="match status" value="1"/>
</dbReference>
<comment type="catalytic activity">
    <reaction evidence="8">
        <text>(6S)-5,6,7,8-tetrahydrofolate + NADP(+) = 7,8-dihydrofolate + NADPH + H(+)</text>
        <dbReference type="Rhea" id="RHEA:15009"/>
        <dbReference type="ChEBI" id="CHEBI:15378"/>
        <dbReference type="ChEBI" id="CHEBI:57451"/>
        <dbReference type="ChEBI" id="CHEBI:57453"/>
        <dbReference type="ChEBI" id="CHEBI:57783"/>
        <dbReference type="ChEBI" id="CHEBI:58349"/>
        <dbReference type="EC" id="1.5.1.3"/>
    </reaction>
</comment>
<dbReference type="CDD" id="cd00209">
    <property type="entry name" value="DHFR"/>
    <property type="match status" value="1"/>
</dbReference>
<dbReference type="GO" id="GO:0006730">
    <property type="term" value="P:one-carbon metabolic process"/>
    <property type="evidence" value="ECO:0007669"/>
    <property type="project" value="UniProtKB-KW"/>
</dbReference>
<dbReference type="PROSITE" id="PS51330">
    <property type="entry name" value="DHFR_2"/>
    <property type="match status" value="1"/>
</dbReference>
<evidence type="ECO:0000259" key="10">
    <source>
        <dbReference type="PROSITE" id="PS51330"/>
    </source>
</evidence>
<organism evidence="11 12">
    <name type="scientific">Ginsengibacter hankyongi</name>
    <dbReference type="NCBI Taxonomy" id="2607284"/>
    <lineage>
        <taxon>Bacteria</taxon>
        <taxon>Pseudomonadati</taxon>
        <taxon>Bacteroidota</taxon>
        <taxon>Chitinophagia</taxon>
        <taxon>Chitinophagales</taxon>
        <taxon>Chitinophagaceae</taxon>
        <taxon>Ginsengibacter</taxon>
    </lineage>
</organism>
<dbReference type="InterPro" id="IPR024072">
    <property type="entry name" value="DHFR-like_dom_sf"/>
</dbReference>
<dbReference type="GO" id="GO:0004146">
    <property type="term" value="F:dihydrofolate reductase activity"/>
    <property type="evidence" value="ECO:0007669"/>
    <property type="project" value="UniProtKB-EC"/>
</dbReference>
<dbReference type="Gene3D" id="3.40.430.10">
    <property type="entry name" value="Dihydrofolate Reductase, subunit A"/>
    <property type="match status" value="1"/>
</dbReference>
<comment type="similarity">
    <text evidence="2 8 9">Belongs to the dihydrofolate reductase family.</text>
</comment>
<name>A0A5J5IHV6_9BACT</name>
<dbReference type="PANTHER" id="PTHR48069:SF3">
    <property type="entry name" value="DIHYDROFOLATE REDUCTASE"/>
    <property type="match status" value="1"/>
</dbReference>
<dbReference type="PIRSF" id="PIRSF000194">
    <property type="entry name" value="DHFR"/>
    <property type="match status" value="1"/>
</dbReference>
<dbReference type="InterPro" id="IPR012259">
    <property type="entry name" value="DHFR"/>
</dbReference>
<keyword evidence="5 8" id="KW-0521">NADP</keyword>
<evidence type="ECO:0000256" key="4">
    <source>
        <dbReference type="ARBA" id="ARBA00022563"/>
    </source>
</evidence>
<dbReference type="GO" id="GO:0070401">
    <property type="term" value="F:NADP+ binding"/>
    <property type="evidence" value="ECO:0007669"/>
    <property type="project" value="UniProtKB-ARBA"/>
</dbReference>
<dbReference type="GO" id="GO:0046654">
    <property type="term" value="P:tetrahydrofolate biosynthetic process"/>
    <property type="evidence" value="ECO:0007669"/>
    <property type="project" value="UniProtKB-UniPathway"/>
</dbReference>
<dbReference type="UniPathway" id="UPA00077">
    <property type="reaction ID" value="UER00158"/>
</dbReference>
<comment type="pathway">
    <text evidence="1 8">Cofactor biosynthesis; tetrahydrofolate biosynthesis; 5,6,7,8-tetrahydrofolate from 7,8-dihydrofolate: step 1/1.</text>
</comment>